<dbReference type="AlphaFoldDB" id="A0A1M6JQ76"/>
<name>A0A1M6JQ76_9FIRM</name>
<dbReference type="STRING" id="1121476.SAMN02745751_02690"/>
<protein>
    <recommendedName>
        <fullName evidence="3">Copper amine oxidase N-terminal domain-containing protein</fullName>
    </recommendedName>
</protein>
<evidence type="ECO:0000313" key="1">
    <source>
        <dbReference type="EMBL" id="SHJ48814.1"/>
    </source>
</evidence>
<dbReference type="EMBL" id="FQZL01000022">
    <property type="protein sequence ID" value="SHJ48814.1"/>
    <property type="molecule type" value="Genomic_DNA"/>
</dbReference>
<gene>
    <name evidence="1" type="ORF">SAMN02745751_02690</name>
</gene>
<dbReference type="OrthoDB" id="1863982at2"/>
<reference evidence="1 2" key="1">
    <citation type="submission" date="2016-11" db="EMBL/GenBank/DDBJ databases">
        <authorList>
            <person name="Jaros S."/>
            <person name="Januszkiewicz K."/>
            <person name="Wedrychowicz H."/>
        </authorList>
    </citation>
    <scope>NUCLEOTIDE SEQUENCE [LARGE SCALE GENOMIC DNA]</scope>
    <source>
        <strain evidence="1 2">DSM 17477</strain>
    </source>
</reference>
<accession>A0A1M6JQ76</accession>
<keyword evidence="2" id="KW-1185">Reference proteome</keyword>
<evidence type="ECO:0008006" key="3">
    <source>
        <dbReference type="Google" id="ProtNLM"/>
    </source>
</evidence>
<dbReference type="RefSeq" id="WP_073050088.1">
    <property type="nucleotide sequence ID" value="NZ_FQZL01000022.1"/>
</dbReference>
<organism evidence="1 2">
    <name type="scientific">Dethiosulfatibacter aminovorans DSM 17477</name>
    <dbReference type="NCBI Taxonomy" id="1121476"/>
    <lineage>
        <taxon>Bacteria</taxon>
        <taxon>Bacillati</taxon>
        <taxon>Bacillota</taxon>
        <taxon>Tissierellia</taxon>
        <taxon>Dethiosulfatibacter</taxon>
    </lineage>
</organism>
<sequence>MNQKFRIAIVMLMFVLVLNGCQETSKGETYNNEEYGFSFEIPKNWAGKYEVVEEDNKVTFYYTGYEYEGGAFQEFFKIIVMDEESYNEKERGRELLLAIEDGNAFFVVTPLDVGIADEEKSEEYSDLYINRESIKELFSMNYSKNQLGSEESVSEQELMKVNLSDSWNELWDDIVEDGINTTLSSDQIAQVNEVIAPTFTDTNDNLTVNPISCFFTSYYSSPEDMDFANFLRYFPYHSDVNDIEEFNCLKSQGNWPFGEELETTPVPIHRYLTEDIELVMWEYAGIKLEDLKDVGLDEILYLEDYDAYYNFTSDFGPGFFNCTSGEVADGTIKLYEEHGTYKVAILTLEKQNGRYVIVSHQEVDEQENDAINEVENEFDLIIKPTDSKLAEINYVDSQYILDGQTVGYVDKFARLSLDRLAGYFDFENEGNVYSKGTYAFEVHEGERVVTTYYNGQQVDDWNLSYDTIFESGDIYVVDFDIAEVLGLEKTWNPEDNSILFSGTDYSVRDFGTIDIFGYDLFLNSERPSDVDVYIYPDSGNMVMMSGHYDNELGSFVGTSQAKIDSEVTDVRIIVRNKGRILYFSVMKDVMADITKHKISTGQIGKFTYLELELPKAGYVISDDGNIYINGTISASREITVIISKDGTEVDRGQFPIVDGEFDIQMPLKGDEGVYNVEIMGEMNPYGIQELFHFYVLKQ</sequence>
<evidence type="ECO:0000313" key="2">
    <source>
        <dbReference type="Proteomes" id="UP000184052"/>
    </source>
</evidence>
<dbReference type="Proteomes" id="UP000184052">
    <property type="component" value="Unassembled WGS sequence"/>
</dbReference>
<proteinExistence type="predicted"/>